<dbReference type="PANTHER" id="PTHR37984">
    <property type="entry name" value="PROTEIN CBG26694"/>
    <property type="match status" value="1"/>
</dbReference>
<dbReference type="InterPro" id="IPR043502">
    <property type="entry name" value="DNA/RNA_pol_sf"/>
</dbReference>
<dbReference type="InterPro" id="IPR000477">
    <property type="entry name" value="RT_dom"/>
</dbReference>
<evidence type="ECO:0000256" key="1">
    <source>
        <dbReference type="ARBA" id="ARBA00023268"/>
    </source>
</evidence>
<protein>
    <submittedName>
        <fullName evidence="3">Retrovirus-related Pol polyprotein from transposon.6</fullName>
    </submittedName>
</protein>
<evidence type="ECO:0000259" key="2">
    <source>
        <dbReference type="PROSITE" id="PS50878"/>
    </source>
</evidence>
<keyword evidence="1" id="KW-0511">Multifunctional enzyme</keyword>
<reference evidence="3" key="2">
    <citation type="journal article" date="2024" name="Plant">
        <title>Genomic evolution and insights into agronomic trait innovations of Sesamum species.</title>
        <authorList>
            <person name="Miao H."/>
            <person name="Wang L."/>
            <person name="Qu L."/>
            <person name="Liu H."/>
            <person name="Sun Y."/>
            <person name="Le M."/>
            <person name="Wang Q."/>
            <person name="Wei S."/>
            <person name="Zheng Y."/>
            <person name="Lin W."/>
            <person name="Duan Y."/>
            <person name="Cao H."/>
            <person name="Xiong S."/>
            <person name="Wang X."/>
            <person name="Wei L."/>
            <person name="Li C."/>
            <person name="Ma Q."/>
            <person name="Ju M."/>
            <person name="Zhao R."/>
            <person name="Li G."/>
            <person name="Mu C."/>
            <person name="Tian Q."/>
            <person name="Mei H."/>
            <person name="Zhang T."/>
            <person name="Gao T."/>
            <person name="Zhang H."/>
        </authorList>
    </citation>
    <scope>NUCLEOTIDE SEQUENCE</scope>
    <source>
        <strain evidence="3">KEN8</strain>
    </source>
</reference>
<dbReference type="PROSITE" id="PS50878">
    <property type="entry name" value="RT_POL"/>
    <property type="match status" value="1"/>
</dbReference>
<evidence type="ECO:0000313" key="3">
    <source>
        <dbReference type="EMBL" id="KAL0291894.1"/>
    </source>
</evidence>
<dbReference type="Pfam" id="PF00078">
    <property type="entry name" value="RVT_1"/>
    <property type="match status" value="1"/>
</dbReference>
<dbReference type="AlphaFoldDB" id="A0AAW2JBN3"/>
<dbReference type="SUPFAM" id="SSF56672">
    <property type="entry name" value="DNA/RNA polymerases"/>
    <property type="match status" value="1"/>
</dbReference>
<dbReference type="InterPro" id="IPR043128">
    <property type="entry name" value="Rev_trsase/Diguanyl_cyclase"/>
</dbReference>
<dbReference type="Pfam" id="PF17919">
    <property type="entry name" value="RT_RNaseH_2"/>
    <property type="match status" value="1"/>
</dbReference>
<dbReference type="FunFam" id="3.30.70.270:FF:000003">
    <property type="entry name" value="Transposon Ty3-G Gag-Pol polyprotein"/>
    <property type="match status" value="1"/>
</dbReference>
<dbReference type="GO" id="GO:0003824">
    <property type="term" value="F:catalytic activity"/>
    <property type="evidence" value="ECO:0007669"/>
    <property type="project" value="UniProtKB-KW"/>
</dbReference>
<name>A0AAW2JBN3_9LAMI</name>
<dbReference type="Gene3D" id="3.10.10.10">
    <property type="entry name" value="HIV Type 1 Reverse Transcriptase, subunit A, domain 1"/>
    <property type="match status" value="1"/>
</dbReference>
<feature type="domain" description="Reverse transcriptase" evidence="2">
    <location>
        <begin position="1"/>
        <end position="104"/>
    </location>
</feature>
<dbReference type="FunFam" id="3.30.70.270:FF:000020">
    <property type="entry name" value="Transposon Tf2-6 polyprotein-like Protein"/>
    <property type="match status" value="1"/>
</dbReference>
<organism evidence="3">
    <name type="scientific">Sesamum calycinum</name>
    <dbReference type="NCBI Taxonomy" id="2727403"/>
    <lineage>
        <taxon>Eukaryota</taxon>
        <taxon>Viridiplantae</taxon>
        <taxon>Streptophyta</taxon>
        <taxon>Embryophyta</taxon>
        <taxon>Tracheophyta</taxon>
        <taxon>Spermatophyta</taxon>
        <taxon>Magnoliopsida</taxon>
        <taxon>eudicotyledons</taxon>
        <taxon>Gunneridae</taxon>
        <taxon>Pentapetalae</taxon>
        <taxon>asterids</taxon>
        <taxon>lamiids</taxon>
        <taxon>Lamiales</taxon>
        <taxon>Pedaliaceae</taxon>
        <taxon>Sesamum</taxon>
    </lineage>
</organism>
<dbReference type="InterPro" id="IPR041577">
    <property type="entry name" value="RT_RNaseH_2"/>
</dbReference>
<accession>A0AAW2JBN3</accession>
<dbReference type="Gene3D" id="3.30.70.270">
    <property type="match status" value="2"/>
</dbReference>
<dbReference type="EMBL" id="JACGWM010001541">
    <property type="protein sequence ID" value="KAL0291894.1"/>
    <property type="molecule type" value="Genomic_DNA"/>
</dbReference>
<proteinExistence type="predicted"/>
<gene>
    <name evidence="3" type="ORF">Scaly_2615100</name>
</gene>
<dbReference type="PANTHER" id="PTHR37984:SF5">
    <property type="entry name" value="PROTEIN NYNRIN-LIKE"/>
    <property type="match status" value="1"/>
</dbReference>
<reference evidence="3" key="1">
    <citation type="submission" date="2020-06" db="EMBL/GenBank/DDBJ databases">
        <authorList>
            <person name="Li T."/>
            <person name="Hu X."/>
            <person name="Zhang T."/>
            <person name="Song X."/>
            <person name="Zhang H."/>
            <person name="Dai N."/>
            <person name="Sheng W."/>
            <person name="Hou X."/>
            <person name="Wei L."/>
        </authorList>
    </citation>
    <scope>NUCLEOTIDE SEQUENCE</scope>
    <source>
        <strain evidence="3">KEN8</strain>
        <tissue evidence="3">Leaf</tissue>
    </source>
</reference>
<sequence>MRQEDIAKTSFVTHQWHYEYLVMPFGLCNAPSTFQSLMNMVFSPYLRKFILVFFDDILVYSKTWEEYLQQLQLTLEVLRKNQLFAKRSKCDFGKQSVEYLGHVISVNGVGTDPSKVECMKSWPLPKDVKRLRGFLGLTGYYKKFIKDYGTISRPLTELLKKDGFFWTDSAIAAFEQLKATMVSAPVLVLPDFAKPFVVEMDACDKGIGSVLMQDHRPTAHLSKVLGPKNQGLSVYEKEFLAILLAITKWKHYLVGINGMYQQVRSMFFWGKLKEDVVRWTQSRDVCQKAKAERVPYPRLLQPLPVPHQAWSSVSMDFVEGILKLEGRNCTSWPSLTLFQQNWLLEFSWTMFIYYNGLLTNIVTDRDKIFTSSFWKKLFKLLGLI</sequence>
<dbReference type="CDD" id="cd01647">
    <property type="entry name" value="RT_LTR"/>
    <property type="match status" value="1"/>
</dbReference>
<dbReference type="InterPro" id="IPR050951">
    <property type="entry name" value="Retrovirus_Pol_polyprotein"/>
</dbReference>
<comment type="caution">
    <text evidence="3">The sequence shown here is derived from an EMBL/GenBank/DDBJ whole genome shotgun (WGS) entry which is preliminary data.</text>
</comment>